<reference evidence="2 3" key="1">
    <citation type="journal article" date="2014" name="PLoS Genet.">
        <title>Phylogenetically driven sequencing of extremely halophilic archaea reveals strategies for static and dynamic osmo-response.</title>
        <authorList>
            <person name="Becker E.A."/>
            <person name="Seitzer P.M."/>
            <person name="Tritt A."/>
            <person name="Larsen D."/>
            <person name="Krusor M."/>
            <person name="Yao A.I."/>
            <person name="Wu D."/>
            <person name="Madern D."/>
            <person name="Eisen J.A."/>
            <person name="Darling A.E."/>
            <person name="Facciotti M.T."/>
        </authorList>
    </citation>
    <scope>NUCLEOTIDE SEQUENCE [LARGE SCALE GENOMIC DNA]</scope>
    <source>
        <strain evidence="3">DSM 18796 / CECT 7217 / JCM 14584 / KCTC 4019 / B3</strain>
    </source>
</reference>
<comment type="caution">
    <text evidence="2">The sequence shown here is derived from an EMBL/GenBank/DDBJ whole genome shotgun (WGS) entry which is preliminary data.</text>
</comment>
<gene>
    <name evidence="2" type="ORF">C497_01295</name>
</gene>
<accession>L9VVZ6</accession>
<proteinExistence type="predicted"/>
<name>L9VVZ6_HALJB</name>
<dbReference type="GeneID" id="9420994"/>
<dbReference type="Proteomes" id="UP000011645">
    <property type="component" value="Unassembled WGS sequence"/>
</dbReference>
<dbReference type="RefSeq" id="WP_008413911.1">
    <property type="nucleotide sequence ID" value="NC_014298.1"/>
</dbReference>
<evidence type="ECO:0000313" key="2">
    <source>
        <dbReference type="EMBL" id="ELY41355.1"/>
    </source>
</evidence>
<keyword evidence="1" id="KW-0812">Transmembrane</keyword>
<evidence type="ECO:0000313" key="3">
    <source>
        <dbReference type="Proteomes" id="UP000011645"/>
    </source>
</evidence>
<dbReference type="AlphaFoldDB" id="L9VVZ6"/>
<keyword evidence="1" id="KW-0472">Membrane</keyword>
<dbReference type="EMBL" id="AOHV01000005">
    <property type="protein sequence ID" value="ELY41355.1"/>
    <property type="molecule type" value="Genomic_DNA"/>
</dbReference>
<dbReference type="PATRIC" id="fig|795797.19.peg.219"/>
<protein>
    <submittedName>
        <fullName evidence="2">Uncharacterized protein</fullName>
    </submittedName>
</protein>
<keyword evidence="3" id="KW-1185">Reference proteome</keyword>
<feature type="transmembrane region" description="Helical" evidence="1">
    <location>
        <begin position="6"/>
        <end position="30"/>
    </location>
</feature>
<organism evidence="2 3">
    <name type="scientific">Halalkalicoccus jeotgali (strain DSM 18796 / CECT 7217 / JCM 14584 / KCTC 4019 / B3)</name>
    <dbReference type="NCBI Taxonomy" id="795797"/>
    <lineage>
        <taxon>Archaea</taxon>
        <taxon>Methanobacteriati</taxon>
        <taxon>Methanobacteriota</taxon>
        <taxon>Stenosarchaea group</taxon>
        <taxon>Halobacteria</taxon>
        <taxon>Halobacteriales</taxon>
        <taxon>Halococcaceae</taxon>
        <taxon>Halalkalicoccus</taxon>
    </lineage>
</organism>
<sequence>MNRTGLVFGLSARTAAFGLCSLGLAVGGALRRARRSARNVPLSALHGDGRIGPTWPERTDVRGDRVDGETESLEDYARSGFDPNAVHPDVRALYEETATFGMSVAATWHFPYSLGARVASRGTSRIEQLNLPGPGGDSKRVSSDLFALAEPAAETDPRDDPRLWIRTDDDTGEGVFVAIYASYVDGDERFVNIAVPLPHTNLATVLRMEHYGDGIALTTDCPDGGLYLHTRTMAFKLPASQRFRVSPAHDSPGSVADSARNEAAVLADQRISLLGLPLVTVRYTATRER</sequence>
<evidence type="ECO:0000256" key="1">
    <source>
        <dbReference type="SAM" id="Phobius"/>
    </source>
</evidence>
<keyword evidence="1" id="KW-1133">Transmembrane helix</keyword>